<evidence type="ECO:0000313" key="2">
    <source>
        <dbReference type="EMBL" id="CDT12679.1"/>
    </source>
</evidence>
<gene>
    <name evidence="2" type="ORF">VCR4J5_1510204</name>
    <name evidence="1" type="ORF">VCR5J5_1430044</name>
</gene>
<evidence type="ECO:0000313" key="4">
    <source>
        <dbReference type="Proteomes" id="UP000049495"/>
    </source>
</evidence>
<accession>A0A822MPD6</accession>
<protein>
    <submittedName>
        <fullName evidence="1">Uncharacterized protein</fullName>
    </submittedName>
</protein>
<evidence type="ECO:0000313" key="1">
    <source>
        <dbReference type="EMBL" id="CDT06843.1"/>
    </source>
</evidence>
<proteinExistence type="predicted"/>
<reference evidence="4" key="2">
    <citation type="submission" date="2014-06" db="EMBL/GenBank/DDBJ databases">
        <authorList>
            <person name="Le Roux Frederique"/>
        </authorList>
    </citation>
    <scope>NUCLEOTIDE SEQUENCE [LARGE SCALE GENOMIC DNA]</scope>
    <source>
        <strain evidence="4">J5-5</strain>
    </source>
</reference>
<evidence type="ECO:0000313" key="3">
    <source>
        <dbReference type="Proteomes" id="UP000049077"/>
    </source>
</evidence>
<dbReference type="Proteomes" id="UP000049077">
    <property type="component" value="Unassembled WGS sequence"/>
</dbReference>
<dbReference type="EMBL" id="CCJV01000050">
    <property type="protein sequence ID" value="CDT06843.1"/>
    <property type="molecule type" value="Genomic_DNA"/>
</dbReference>
<comment type="caution">
    <text evidence="1">The sequence shown here is derived from an EMBL/GenBank/DDBJ whole genome shotgun (WGS) entry which is preliminary data.</text>
</comment>
<dbReference type="AlphaFoldDB" id="A0A822MPD6"/>
<dbReference type="EMBL" id="CCJX01000059">
    <property type="protein sequence ID" value="CDT12679.1"/>
    <property type="molecule type" value="Genomic_DNA"/>
</dbReference>
<organism evidence="1 4">
    <name type="scientific">Vibrio crassostreae</name>
    <dbReference type="NCBI Taxonomy" id="246167"/>
    <lineage>
        <taxon>Bacteria</taxon>
        <taxon>Pseudomonadati</taxon>
        <taxon>Pseudomonadota</taxon>
        <taxon>Gammaproteobacteria</taxon>
        <taxon>Vibrionales</taxon>
        <taxon>Vibrionaceae</taxon>
        <taxon>Vibrio</taxon>
    </lineage>
</organism>
<sequence>MMTLVVIAALVIAMIVITKLIITKIGKSLSDNALIPLPLWMR</sequence>
<name>A0A822MPD6_9VIBR</name>
<keyword evidence="3" id="KW-1185">Reference proteome</keyword>
<dbReference type="Proteomes" id="UP000049495">
    <property type="component" value="Unassembled WGS sequence"/>
</dbReference>
<reference evidence="1 3" key="1">
    <citation type="submission" date="2014-06" db="EMBL/GenBank/DDBJ databases">
        <authorList>
            <person name="Le Roux F."/>
        </authorList>
    </citation>
    <scope>NUCLEOTIDE SEQUENCE</scope>
    <source>
        <strain evidence="2 3">J5-4</strain>
        <strain evidence="1">J5-5</strain>
    </source>
</reference>